<organism evidence="1">
    <name type="scientific">Arundo donax</name>
    <name type="common">Giant reed</name>
    <name type="synonym">Donax arundinaceus</name>
    <dbReference type="NCBI Taxonomy" id="35708"/>
    <lineage>
        <taxon>Eukaryota</taxon>
        <taxon>Viridiplantae</taxon>
        <taxon>Streptophyta</taxon>
        <taxon>Embryophyta</taxon>
        <taxon>Tracheophyta</taxon>
        <taxon>Spermatophyta</taxon>
        <taxon>Magnoliopsida</taxon>
        <taxon>Liliopsida</taxon>
        <taxon>Poales</taxon>
        <taxon>Poaceae</taxon>
        <taxon>PACMAD clade</taxon>
        <taxon>Arundinoideae</taxon>
        <taxon>Arundineae</taxon>
        <taxon>Arundo</taxon>
    </lineage>
</organism>
<name>A0A0A8XUZ8_ARUDO</name>
<evidence type="ECO:0000313" key="1">
    <source>
        <dbReference type="EMBL" id="JAD17829.1"/>
    </source>
</evidence>
<dbReference type="AlphaFoldDB" id="A0A0A8XUZ8"/>
<sequence>MNKICFRTCTLGKTMSLANLSFGFSKFHLLKQCIAHACDCDSM</sequence>
<accession>A0A0A8XUZ8</accession>
<dbReference type="EMBL" id="GBRH01280066">
    <property type="protein sequence ID" value="JAD17829.1"/>
    <property type="molecule type" value="Transcribed_RNA"/>
</dbReference>
<proteinExistence type="predicted"/>
<reference evidence="1" key="1">
    <citation type="submission" date="2014-09" db="EMBL/GenBank/DDBJ databases">
        <authorList>
            <person name="Magalhaes I.L.F."/>
            <person name="Oliveira U."/>
            <person name="Santos F.R."/>
            <person name="Vidigal T.H.D.A."/>
            <person name="Brescovit A.D."/>
            <person name="Santos A.J."/>
        </authorList>
    </citation>
    <scope>NUCLEOTIDE SEQUENCE</scope>
    <source>
        <tissue evidence="1">Shoot tissue taken approximately 20 cm above the soil surface</tissue>
    </source>
</reference>
<reference evidence="1" key="2">
    <citation type="journal article" date="2015" name="Data Brief">
        <title>Shoot transcriptome of the giant reed, Arundo donax.</title>
        <authorList>
            <person name="Barrero R.A."/>
            <person name="Guerrero F.D."/>
            <person name="Moolhuijzen P."/>
            <person name="Goolsby J.A."/>
            <person name="Tidwell J."/>
            <person name="Bellgard S.E."/>
            <person name="Bellgard M.I."/>
        </authorList>
    </citation>
    <scope>NUCLEOTIDE SEQUENCE</scope>
    <source>
        <tissue evidence="1">Shoot tissue taken approximately 20 cm above the soil surface</tissue>
    </source>
</reference>
<protein>
    <submittedName>
        <fullName evidence="1">Uncharacterized protein</fullName>
    </submittedName>
</protein>